<protein>
    <recommendedName>
        <fullName evidence="2">SET domain-containing protein</fullName>
    </recommendedName>
</protein>
<evidence type="ECO:0000256" key="1">
    <source>
        <dbReference type="SAM" id="SignalP"/>
    </source>
</evidence>
<dbReference type="VEuPathDB" id="FungiDB:yc1106_08708"/>
<evidence type="ECO:0000259" key="2">
    <source>
        <dbReference type="PROSITE" id="PS50280"/>
    </source>
</evidence>
<dbReference type="GO" id="GO:0016279">
    <property type="term" value="F:protein-lysine N-methyltransferase activity"/>
    <property type="evidence" value="ECO:0007669"/>
    <property type="project" value="TreeGrafter"/>
</dbReference>
<dbReference type="InterPro" id="IPR001214">
    <property type="entry name" value="SET_dom"/>
</dbReference>
<accession>A0A9Q8ZEY0</accession>
<dbReference type="PANTHER" id="PTHR13271:SF137">
    <property type="entry name" value="SET DOMAIN-CONTAINING PROTEIN"/>
    <property type="match status" value="1"/>
</dbReference>
<proteinExistence type="predicted"/>
<dbReference type="Proteomes" id="UP001056012">
    <property type="component" value="Chromosome 7"/>
</dbReference>
<evidence type="ECO:0000313" key="3">
    <source>
        <dbReference type="EMBL" id="USP81434.1"/>
    </source>
</evidence>
<organism evidence="3 4">
    <name type="scientific">Curvularia clavata</name>
    <dbReference type="NCBI Taxonomy" id="95742"/>
    <lineage>
        <taxon>Eukaryota</taxon>
        <taxon>Fungi</taxon>
        <taxon>Dikarya</taxon>
        <taxon>Ascomycota</taxon>
        <taxon>Pezizomycotina</taxon>
        <taxon>Dothideomycetes</taxon>
        <taxon>Pleosporomycetidae</taxon>
        <taxon>Pleosporales</taxon>
        <taxon>Pleosporineae</taxon>
        <taxon>Pleosporaceae</taxon>
        <taxon>Curvularia</taxon>
    </lineage>
</organism>
<dbReference type="OrthoDB" id="42889at2759"/>
<feature type="chain" id="PRO_5040494143" description="SET domain-containing protein" evidence="1">
    <location>
        <begin position="17"/>
        <end position="811"/>
    </location>
</feature>
<keyword evidence="1" id="KW-0732">Signal</keyword>
<dbReference type="EMBL" id="CP089280">
    <property type="protein sequence ID" value="USP81434.1"/>
    <property type="molecule type" value="Genomic_DNA"/>
</dbReference>
<dbReference type="SUPFAM" id="SSF82199">
    <property type="entry name" value="SET domain"/>
    <property type="match status" value="1"/>
</dbReference>
<reference evidence="3" key="1">
    <citation type="submission" date="2021-12" db="EMBL/GenBank/DDBJ databases">
        <title>Curvularia clavata genome.</title>
        <authorList>
            <person name="Cao Y."/>
        </authorList>
    </citation>
    <scope>NUCLEOTIDE SEQUENCE</scope>
    <source>
        <strain evidence="3">Yc1106</strain>
    </source>
</reference>
<evidence type="ECO:0000313" key="4">
    <source>
        <dbReference type="Proteomes" id="UP001056012"/>
    </source>
</evidence>
<keyword evidence="4" id="KW-1185">Reference proteome</keyword>
<feature type="signal peptide" evidence="1">
    <location>
        <begin position="1"/>
        <end position="16"/>
    </location>
</feature>
<dbReference type="InterPro" id="IPR050600">
    <property type="entry name" value="SETD3_SETD6_MTase"/>
</dbReference>
<feature type="domain" description="SET" evidence="2">
    <location>
        <begin position="206"/>
        <end position="431"/>
    </location>
</feature>
<gene>
    <name evidence="3" type="ORF">yc1106_08708</name>
</gene>
<name>A0A9Q8ZEY0_CURCL</name>
<dbReference type="PANTHER" id="PTHR13271">
    <property type="entry name" value="UNCHARACTERIZED PUTATIVE METHYLTRANSFERASE"/>
    <property type="match status" value="1"/>
</dbReference>
<dbReference type="InterPro" id="IPR046341">
    <property type="entry name" value="SET_dom_sf"/>
</dbReference>
<dbReference type="Gene3D" id="3.90.1410.10">
    <property type="entry name" value="set domain protein methyltransferase, domain 1"/>
    <property type="match status" value="1"/>
</dbReference>
<dbReference type="AlphaFoldDB" id="A0A9Q8ZEY0"/>
<sequence>MTWFSFLSASIVNAQAETPVSPRPWASPSNDSAPTGPAAAAYGLLLSAEGRPNPEHASLGAVNCQLSSIEHIVDVDNRRRAQPVPFTDNDTHLAEPCKAPLPLNRHRTRCLLGPDLRLCRPPSFRTFHFSPGKGSRQLLLEPPNFSSDEPTLRIRCSPRVPAAIVPATAVLAVLRMPASQMGHTPSQDLADRLVTWFTQHGGYLSPDVQLVYSRAQGFHLRALSSLAQPVVASCPLALTLSVLNLDPTEKDVLPVHSPLQQCRGTIPDHILAYLMLIDQRNKAADSPWYAYLACLPQPQDMTTPLWFDEADMAFLAGTSLAPAAKERKAELHQQWEHAVAVMREAGMHLADEIDLKSLQWAATIYTSRAFISTHILPGRETIPMLFPVVDILNHSVTAKVEWDFQPRHSFALKCLQGDAVQPGEELFNNYAPKQNDELLLGYGFCLQDNPIEQFALKLAFQPQLQQYAQQLGLLDAKNVPFGMSQDFLSTDPNQEQHFLRAKGHPFGRYANHVPFFRGVPPYIVHFFFIQTVITSEVDIDSIDVARPGPRITLQVLVLLHQALEQRCASLPLHIDQEPKNDKQKYAKIYRDGQARIIHSVRRELQAAVARLRVPSGEASVRSLHTRHDVMAMFKSNLSSAAATFSAALEQHALDKSTNDTLEWTLLLTVLVSIMLTTQDTTEAPIFALVRRLCAHHALPTLEDGIEDVETYTFVDEHLADFVRLPGSDLNAAPSDVLDDLGLTFVNQPADSDAPVFINGRTEHFGARIIMWAMKVAERDVVPVFEGGDINKCLYVAGGEGDETWMYEDVEV</sequence>
<dbReference type="PROSITE" id="PS50280">
    <property type="entry name" value="SET"/>
    <property type="match status" value="1"/>
</dbReference>